<dbReference type="Gene3D" id="2.60.40.1930">
    <property type="match status" value="1"/>
</dbReference>
<comment type="similarity">
    <text evidence="1">Belongs to the protease inhibitor I39 (alpha-2-macroglobulin) family. Bacterial alpha-2-macroglobulin subfamily.</text>
</comment>
<evidence type="ECO:0000256" key="1">
    <source>
        <dbReference type="ARBA" id="ARBA00010556"/>
    </source>
</evidence>
<dbReference type="InterPro" id="IPR041246">
    <property type="entry name" value="Bact_MG10"/>
</dbReference>
<organism evidence="3 4">
    <name type="scientific">Prevotella herbatica</name>
    <dbReference type="NCBI Taxonomy" id="2801997"/>
    <lineage>
        <taxon>Bacteria</taxon>
        <taxon>Pseudomonadati</taxon>
        <taxon>Bacteroidota</taxon>
        <taxon>Bacteroidia</taxon>
        <taxon>Bacteroidales</taxon>
        <taxon>Prevotellaceae</taxon>
        <taxon>Prevotella</taxon>
    </lineage>
</organism>
<evidence type="ECO:0000313" key="3">
    <source>
        <dbReference type="EMBL" id="BCS85911.1"/>
    </source>
</evidence>
<dbReference type="Pfam" id="PF17973">
    <property type="entry name" value="bMG10"/>
    <property type="match status" value="1"/>
</dbReference>
<dbReference type="InterPro" id="IPR002890">
    <property type="entry name" value="MG2"/>
</dbReference>
<protein>
    <recommendedName>
        <fullName evidence="2">Alpha-2-macroglobulin domain-containing protein</fullName>
    </recommendedName>
</protein>
<dbReference type="InterPro" id="IPR008930">
    <property type="entry name" value="Terpenoid_cyclase/PrenylTrfase"/>
</dbReference>
<dbReference type="RefSeq" id="WP_207153520.1">
    <property type="nucleotide sequence ID" value="NZ_AP024484.1"/>
</dbReference>
<sequence length="1791" mass="202649">MKKTFLIIVLILLIPLVTIADSYTSLWKKYMYNIDNGHPQTASVVLNKIISKATVEKKYGEVVKAEFEMCRNKIEISDDSLDVVIAGLKQKAKRAEKTNIAIASIYYSVLGTVYENQFSDNQDSLVEAKKYFRESLAHPEILANEQAKNYEPLMIEGSDSRIFYNDLLHVIGIAAKDYKTLYDWYLYHNNRSATCLCAYYMNKRDADDDCTEMSKSACLQKIDSLIDVYQDLEVAGELAIEHFNFMDKATDATVAEKIDYINFALSKWGKWKRMNILRNAYSRLTLPSYLVDLGSLVQIPNTERTVEIRQITNVAAITMTVTKLKTKEALKIDVSNNDGYSKIAKMLMRETGVSVTHRYIGIPNYKVSCDSMKMPKLDKGVYLVEFTTDNKDIRPERMLLHVSDMYALTEGLPDDNLRFVAVSATTGQPIPGAKIKLTEESWSESRKKNKILTTLVADKHGEAMFHYVVGRTQLKLYVYTDQDRFCPETSTNSGYYYYDGKEYGKREDVVDLFTDRSLYRPGQTVNVNAIAYSVEHHKDKTSVNAGKEITLKLRDVNYKVVKELSVTTDEYGSASAKFELPKTGRTGSFSISTEKGSVYFRVEEYKRPTFKVEFYNLNTAYNSGDTVKFVGTAKSYAGVPVQNANVKYTVTRRPNRLWWRFSADDDVVVAKDTIKTDAIGKFEIPVKLALPESKSDIPRYYTYNVNVQVTDLAGETHEAETSIPLSNRNTVFNIDLPQRIERDSLKTITFDYSNIAGDKVDGKVYYKVDGKPYTAKTNVATDITAMNLKSGAHELEAICNGDTIMRNFTVFSMKDKRLAEPTRDWFYVSDMHFRNDDKPIYVQLGTSDDNVYVVYSIIAGDKVIDNGTLEMSANEVYTRAFKYKEEYGDGITVDYAWVKDGKIFQHSANINRALPDMKLNVKWTTFRDRLTPGQKETWMLSVTNEKGKAAKAQLMATMYDVSLDAIHSHDWNFEVRLNRFVAALSWRGTIFENSSLYGEMPIKYLNQYDLDFTHMDDLSMDGSGGGRFSTNTVMIRGTRSVKRVGIVGSVSAYEGKFDRDVTASFNDIALAKSPKLAIGSTTNKKTNNDYVRENLNETAFFYPALQTDKNGNVALSFTLPESVTTWKFMGLAHDKSMNSGMITAEAVAKKNLMIMPNVPRFVRMGDNATIAARVINTTDKKQIAKAYMTIIDPETEKVLLENHVPVTIEPNGSSNVNFKLSPSEIKINDITSPLICRMTIEGKNFSDAEQHYLPILSDKEHVITTIAFSQNVPGTYKLDIDKLFPVKENNNKLTLAYTNNPAWMMIEAMPSVAKSNVKNAMSLAAKYYTNSISAYLLKNIGNTDSLNLLNTYKEDALYAMRQLQNGDGSYSWWPGMHGSLYMTVGVTEMLQRLNVMIGEQNATSSMINQSMKYLSDKVAENVTDLKKLEKQGVKSLLPDETSIRYLYLCALRNSGLDNPNSKYLLKLLEKRDNAFTIYGKAMMSVIFARCGNMELANQYLTSIKEYSVYTDEMGRYFDTRRAGYSWFDYRIPTEVAAIEALKLVSPNDKQTIAEMQRWLLQSKRTQNWDTPINCVNAVYAFLQGETRESITGYGDNTVLKLNGEKLKTTEPTSGRNVVKAEVIGKHFGTLTAEKSSSNISWGAVYAEFDQKVSDIESNSTSLSVKRELVDVTGAVIKDNKNLKVGDKITVRLTIKANRDYDFVDVQDKRAACMEPVDQTSGYGWGYYYAPGDDATNYYFDRLSKGTHVVETEYYIDREGEYMSGTCTARCTYSTEFSGRDKAMKLNIKDEK</sequence>
<dbReference type="SMART" id="SM01360">
    <property type="entry name" value="A2M"/>
    <property type="match status" value="1"/>
</dbReference>
<gene>
    <name evidence="3" type="ORF">prwr041_18040</name>
</gene>
<name>A0ABN6EMJ2_9BACT</name>
<dbReference type="Gene3D" id="1.50.10.20">
    <property type="match status" value="1"/>
</dbReference>
<accession>A0ABN6EMJ2</accession>
<dbReference type="Pfam" id="PF00207">
    <property type="entry name" value="A2M"/>
    <property type="match status" value="1"/>
</dbReference>
<dbReference type="PANTHER" id="PTHR40094:SF1">
    <property type="entry name" value="UBIQUITIN DOMAIN-CONTAINING PROTEIN"/>
    <property type="match status" value="1"/>
</dbReference>
<dbReference type="PANTHER" id="PTHR40094">
    <property type="entry name" value="ALPHA-2-MACROGLOBULIN HOMOLOG"/>
    <property type="match status" value="1"/>
</dbReference>
<evidence type="ECO:0000259" key="2">
    <source>
        <dbReference type="SMART" id="SM01360"/>
    </source>
</evidence>
<proteinExistence type="inferred from homology"/>
<dbReference type="InterPro" id="IPR001599">
    <property type="entry name" value="Macroglobln_a2"/>
</dbReference>
<reference evidence="3 4" key="1">
    <citation type="journal article" date="2022" name="Int. J. Syst. Evol. Microbiol.">
        <title>Prevotella herbatica sp. nov., a plant polysaccharide-decomposing anaerobic bacterium isolated from a methanogenic reactor.</title>
        <authorList>
            <person name="Uek A."/>
            <person name="Tonouchi A."/>
            <person name="Kaku N."/>
            <person name="Ueki K."/>
        </authorList>
    </citation>
    <scope>NUCLEOTIDE SEQUENCE [LARGE SCALE GENOMIC DNA]</scope>
    <source>
        <strain evidence="3 4">WR041</strain>
    </source>
</reference>
<dbReference type="SUPFAM" id="SSF48239">
    <property type="entry name" value="Terpenoid cyclases/Protein prenyltransferases"/>
    <property type="match status" value="1"/>
</dbReference>
<evidence type="ECO:0000313" key="4">
    <source>
        <dbReference type="Proteomes" id="UP001319045"/>
    </source>
</evidence>
<dbReference type="Proteomes" id="UP001319045">
    <property type="component" value="Chromosome"/>
</dbReference>
<keyword evidence="4" id="KW-1185">Reference proteome</keyword>
<dbReference type="Pfam" id="PF01835">
    <property type="entry name" value="MG2"/>
    <property type="match status" value="1"/>
</dbReference>
<feature type="domain" description="Alpha-2-macroglobulin" evidence="2">
    <location>
        <begin position="1098"/>
        <end position="1188"/>
    </location>
</feature>
<dbReference type="EMBL" id="AP024484">
    <property type="protein sequence ID" value="BCS85911.1"/>
    <property type="molecule type" value="Genomic_DNA"/>
</dbReference>
<dbReference type="InterPro" id="IPR051802">
    <property type="entry name" value="YfhM-like"/>
</dbReference>